<comment type="caution">
    <text evidence="11">The sequence shown here is derived from an EMBL/GenBank/DDBJ whole genome shotgun (WGS) entry which is preliminary data.</text>
</comment>
<evidence type="ECO:0000256" key="3">
    <source>
        <dbReference type="ARBA" id="ARBA00022676"/>
    </source>
</evidence>
<keyword evidence="7" id="KW-1133">Transmembrane helix</keyword>
<keyword evidence="4" id="KW-0808">Transferase</keyword>
<keyword evidence="3 10" id="KW-0328">Glycosyltransferase</keyword>
<feature type="non-terminal residue" evidence="11">
    <location>
        <position position="165"/>
    </location>
</feature>
<dbReference type="InterPro" id="IPR002659">
    <property type="entry name" value="Glyco_trans_31"/>
</dbReference>
<dbReference type="PANTHER" id="PTHR11214">
    <property type="entry name" value="BETA-1,3-N-ACETYLGLUCOSAMINYLTRANSFERASE"/>
    <property type="match status" value="1"/>
</dbReference>
<evidence type="ECO:0000256" key="9">
    <source>
        <dbReference type="ARBA" id="ARBA00023136"/>
    </source>
</evidence>
<evidence type="ECO:0000256" key="10">
    <source>
        <dbReference type="RuleBase" id="RU363063"/>
    </source>
</evidence>
<evidence type="ECO:0000256" key="5">
    <source>
        <dbReference type="ARBA" id="ARBA00022692"/>
    </source>
</evidence>
<dbReference type="Proteomes" id="UP000789901">
    <property type="component" value="Unassembled WGS sequence"/>
</dbReference>
<evidence type="ECO:0000256" key="8">
    <source>
        <dbReference type="ARBA" id="ARBA00023034"/>
    </source>
</evidence>
<feature type="non-terminal residue" evidence="11">
    <location>
        <position position="1"/>
    </location>
</feature>
<evidence type="ECO:0000256" key="1">
    <source>
        <dbReference type="ARBA" id="ARBA00004323"/>
    </source>
</evidence>
<keyword evidence="12" id="KW-1185">Reference proteome</keyword>
<protein>
    <recommendedName>
        <fullName evidence="10">Hexosyltransferase</fullName>
        <ecNumber evidence="10">2.4.1.-</ecNumber>
    </recommendedName>
</protein>
<evidence type="ECO:0000313" key="11">
    <source>
        <dbReference type="EMBL" id="CAG8845614.1"/>
    </source>
</evidence>
<comment type="subcellular location">
    <subcellularLocation>
        <location evidence="1 10">Golgi apparatus membrane</location>
        <topology evidence="1 10">Single-pass type II membrane protein</topology>
    </subcellularLocation>
</comment>
<organism evidence="11 12">
    <name type="scientific">Gigaspora margarita</name>
    <dbReference type="NCBI Taxonomy" id="4874"/>
    <lineage>
        <taxon>Eukaryota</taxon>
        <taxon>Fungi</taxon>
        <taxon>Fungi incertae sedis</taxon>
        <taxon>Mucoromycota</taxon>
        <taxon>Glomeromycotina</taxon>
        <taxon>Glomeromycetes</taxon>
        <taxon>Diversisporales</taxon>
        <taxon>Gigasporaceae</taxon>
        <taxon>Gigaspora</taxon>
    </lineage>
</organism>
<comment type="similarity">
    <text evidence="2 10">Belongs to the glycosyltransferase 31 family.</text>
</comment>
<evidence type="ECO:0000256" key="7">
    <source>
        <dbReference type="ARBA" id="ARBA00022989"/>
    </source>
</evidence>
<keyword evidence="6" id="KW-0735">Signal-anchor</keyword>
<evidence type="ECO:0000313" key="12">
    <source>
        <dbReference type="Proteomes" id="UP000789901"/>
    </source>
</evidence>
<proteinExistence type="inferred from homology"/>
<reference evidence="11 12" key="1">
    <citation type="submission" date="2021-06" db="EMBL/GenBank/DDBJ databases">
        <authorList>
            <person name="Kallberg Y."/>
            <person name="Tangrot J."/>
            <person name="Rosling A."/>
        </authorList>
    </citation>
    <scope>NUCLEOTIDE SEQUENCE [LARGE SCALE GENOMIC DNA]</scope>
    <source>
        <strain evidence="11 12">120-4 pot B 10/14</strain>
    </source>
</reference>
<dbReference type="Pfam" id="PF01762">
    <property type="entry name" value="Galactosyl_T"/>
    <property type="match status" value="1"/>
</dbReference>
<gene>
    <name evidence="11" type="ORF">GMARGA_LOCUS37739</name>
</gene>
<dbReference type="PANTHER" id="PTHR11214:SF351">
    <property type="entry name" value="BETA-1,3-GALACTOSYLTRANSFERASE PVG3"/>
    <property type="match status" value="1"/>
</dbReference>
<keyword evidence="9" id="KW-0472">Membrane</keyword>
<dbReference type="EMBL" id="CAJVQB010080277">
    <property type="protein sequence ID" value="CAG8845614.1"/>
    <property type="molecule type" value="Genomic_DNA"/>
</dbReference>
<keyword evidence="5" id="KW-0812">Transmembrane</keyword>
<name>A0ABN7X1B4_GIGMA</name>
<evidence type="ECO:0000256" key="2">
    <source>
        <dbReference type="ARBA" id="ARBA00008661"/>
    </source>
</evidence>
<sequence length="165" mass="19507">STVPQLLIIDDTYTKPPPGVDQNLTIFIGILTIYEKIEVRECLRELYTHNNDALARYLGVKKSPVTIRFFLGLPKDEYKDRLEEESKMYGDIVILNITENMNKGKTLEYFKWFAKHREDNYMLKLDDDSFLHLIHYYRDLQDLPRERVYYGNALGYSQGTYTFMG</sequence>
<accession>A0ABN7X1B4</accession>
<keyword evidence="8 10" id="KW-0333">Golgi apparatus</keyword>
<evidence type="ECO:0000256" key="4">
    <source>
        <dbReference type="ARBA" id="ARBA00022679"/>
    </source>
</evidence>
<dbReference type="EC" id="2.4.1.-" evidence="10"/>
<evidence type="ECO:0000256" key="6">
    <source>
        <dbReference type="ARBA" id="ARBA00022968"/>
    </source>
</evidence>